<keyword evidence="1" id="KW-0472">Membrane</keyword>
<feature type="domain" description="DUF4395" evidence="2">
    <location>
        <begin position="5"/>
        <end position="135"/>
    </location>
</feature>
<organism evidence="3 4">
    <name type="scientific">Candidatus Segetimicrobium genomatis</name>
    <dbReference type="NCBI Taxonomy" id="2569760"/>
    <lineage>
        <taxon>Bacteria</taxon>
        <taxon>Bacillati</taxon>
        <taxon>Candidatus Sysuimicrobiota</taxon>
        <taxon>Candidatus Sysuimicrobiia</taxon>
        <taxon>Candidatus Sysuimicrobiales</taxon>
        <taxon>Candidatus Segetimicrobiaceae</taxon>
        <taxon>Candidatus Segetimicrobium</taxon>
    </lineage>
</organism>
<sequence length="146" mass="15751">MAVKVDHNAIKFNQVSLTVVAVVAVLANQSWLVAALALILAASTARSQWSLFRVLYQRVALPQGLLRPHLVEDDPAPHRFAQGVGAAFLALSWIALVAGAPVLGWTLDLLVAVLAMANVLFNFCAGCFAYYQLRRAGLIRRAAQAE</sequence>
<keyword evidence="1" id="KW-0812">Transmembrane</keyword>
<feature type="transmembrane region" description="Helical" evidence="1">
    <location>
        <begin position="109"/>
        <end position="131"/>
    </location>
</feature>
<feature type="transmembrane region" description="Helical" evidence="1">
    <location>
        <begin position="84"/>
        <end position="103"/>
    </location>
</feature>
<protein>
    <submittedName>
        <fullName evidence="3">DUF4395 domain-containing protein</fullName>
    </submittedName>
</protein>
<feature type="transmembrane region" description="Helical" evidence="1">
    <location>
        <begin position="20"/>
        <end position="43"/>
    </location>
</feature>
<evidence type="ECO:0000313" key="4">
    <source>
        <dbReference type="Proteomes" id="UP000318834"/>
    </source>
</evidence>
<dbReference type="EMBL" id="VBAP01000106">
    <property type="protein sequence ID" value="TMI71552.1"/>
    <property type="molecule type" value="Genomic_DNA"/>
</dbReference>
<proteinExistence type="predicted"/>
<reference evidence="3 4" key="1">
    <citation type="journal article" date="2019" name="Nat. Microbiol.">
        <title>Mediterranean grassland soil C-N compound turnover is dependent on rainfall and depth, and is mediated by genomically divergent microorganisms.</title>
        <authorList>
            <person name="Diamond S."/>
            <person name="Andeer P.F."/>
            <person name="Li Z."/>
            <person name="Crits-Christoph A."/>
            <person name="Burstein D."/>
            <person name="Anantharaman K."/>
            <person name="Lane K.R."/>
            <person name="Thomas B.C."/>
            <person name="Pan C."/>
            <person name="Northen T.R."/>
            <person name="Banfield J.F."/>
        </authorList>
    </citation>
    <scope>NUCLEOTIDE SEQUENCE [LARGE SCALE GENOMIC DNA]</scope>
    <source>
        <strain evidence="3">NP_8</strain>
    </source>
</reference>
<dbReference type="InterPro" id="IPR025508">
    <property type="entry name" value="DUF4395"/>
</dbReference>
<gene>
    <name evidence="3" type="ORF">E6H05_12265</name>
</gene>
<comment type="caution">
    <text evidence="3">The sequence shown here is derived from an EMBL/GenBank/DDBJ whole genome shotgun (WGS) entry which is preliminary data.</text>
</comment>
<evidence type="ECO:0000259" key="2">
    <source>
        <dbReference type="Pfam" id="PF14340"/>
    </source>
</evidence>
<dbReference type="Proteomes" id="UP000318834">
    <property type="component" value="Unassembled WGS sequence"/>
</dbReference>
<dbReference type="PIRSF" id="PIRSF030042">
    <property type="entry name" value="UCP030042"/>
    <property type="match status" value="1"/>
</dbReference>
<dbReference type="Pfam" id="PF14340">
    <property type="entry name" value="DUF4395"/>
    <property type="match status" value="1"/>
</dbReference>
<name>A0A537IKE4_9BACT</name>
<evidence type="ECO:0000256" key="1">
    <source>
        <dbReference type="SAM" id="Phobius"/>
    </source>
</evidence>
<accession>A0A537IKE4</accession>
<evidence type="ECO:0000313" key="3">
    <source>
        <dbReference type="EMBL" id="TMI71552.1"/>
    </source>
</evidence>
<dbReference type="AlphaFoldDB" id="A0A537IKE4"/>
<keyword evidence="1" id="KW-1133">Transmembrane helix</keyword>
<dbReference type="InterPro" id="IPR016942">
    <property type="entry name" value="UCP030042"/>
</dbReference>